<organism evidence="2 3">
    <name type="scientific">Carnegiea gigantea</name>
    <dbReference type="NCBI Taxonomy" id="171969"/>
    <lineage>
        <taxon>Eukaryota</taxon>
        <taxon>Viridiplantae</taxon>
        <taxon>Streptophyta</taxon>
        <taxon>Embryophyta</taxon>
        <taxon>Tracheophyta</taxon>
        <taxon>Spermatophyta</taxon>
        <taxon>Magnoliopsida</taxon>
        <taxon>eudicotyledons</taxon>
        <taxon>Gunneridae</taxon>
        <taxon>Pentapetalae</taxon>
        <taxon>Caryophyllales</taxon>
        <taxon>Cactineae</taxon>
        <taxon>Cactaceae</taxon>
        <taxon>Cactoideae</taxon>
        <taxon>Echinocereeae</taxon>
        <taxon>Carnegiea</taxon>
    </lineage>
</organism>
<comment type="caution">
    <text evidence="2">The sequence shown here is derived from an EMBL/GenBank/DDBJ whole genome shotgun (WGS) entry which is preliminary data.</text>
</comment>
<dbReference type="InterPro" id="IPR032675">
    <property type="entry name" value="LRR_dom_sf"/>
</dbReference>
<proteinExistence type="predicted"/>
<reference evidence="2" key="1">
    <citation type="submission" date="2022-04" db="EMBL/GenBank/DDBJ databases">
        <title>Carnegiea gigantea Genome sequencing and assembly v2.</title>
        <authorList>
            <person name="Copetti D."/>
            <person name="Sanderson M.J."/>
            <person name="Burquez A."/>
            <person name="Wojciechowski M.F."/>
        </authorList>
    </citation>
    <scope>NUCLEOTIDE SEQUENCE</scope>
    <source>
        <strain evidence="2">SGP5-SGP5p</strain>
        <tissue evidence="2">Aerial part</tissue>
    </source>
</reference>
<dbReference type="PANTHER" id="PTHR36766:SF40">
    <property type="entry name" value="DISEASE RESISTANCE PROTEIN RGA3"/>
    <property type="match status" value="1"/>
</dbReference>
<evidence type="ECO:0000256" key="1">
    <source>
        <dbReference type="ARBA" id="ARBA00022821"/>
    </source>
</evidence>
<dbReference type="AlphaFoldDB" id="A0A9Q1KFY7"/>
<dbReference type="EMBL" id="JAKOGI010000147">
    <property type="protein sequence ID" value="KAJ8442128.1"/>
    <property type="molecule type" value="Genomic_DNA"/>
</dbReference>
<evidence type="ECO:0000313" key="3">
    <source>
        <dbReference type="Proteomes" id="UP001153076"/>
    </source>
</evidence>
<evidence type="ECO:0008006" key="4">
    <source>
        <dbReference type="Google" id="ProtNLM"/>
    </source>
</evidence>
<dbReference type="SUPFAM" id="SSF52058">
    <property type="entry name" value="L domain-like"/>
    <property type="match status" value="1"/>
</dbReference>
<dbReference type="GO" id="GO:0006952">
    <property type="term" value="P:defense response"/>
    <property type="evidence" value="ECO:0007669"/>
    <property type="project" value="UniProtKB-KW"/>
</dbReference>
<sequence>MNLQTLERFLVTDCNWSNNENVGGGLDELNCPNNLKGELELTLDSDFEYRWANDKLIIPEEFRDLPSLEFIYFGLCDQLRELPAWIDTLTSLKELFINQCKKLKSLPKQMENLSNLELLQIRGCPILKEICQKSTGEDWPLIQHVPFVHFID</sequence>
<accession>A0A9Q1KFY7</accession>
<protein>
    <recommendedName>
        <fullName evidence="4">Disease resistance protein</fullName>
    </recommendedName>
</protein>
<keyword evidence="3" id="KW-1185">Reference proteome</keyword>
<name>A0A9Q1KFY7_9CARY</name>
<dbReference type="OrthoDB" id="1429443at2759"/>
<dbReference type="PANTHER" id="PTHR36766">
    <property type="entry name" value="PLANT BROAD-SPECTRUM MILDEW RESISTANCE PROTEIN RPW8"/>
    <property type="match status" value="1"/>
</dbReference>
<gene>
    <name evidence="2" type="ORF">Cgig2_007966</name>
</gene>
<dbReference type="Proteomes" id="UP001153076">
    <property type="component" value="Unassembled WGS sequence"/>
</dbReference>
<dbReference type="Gene3D" id="3.80.10.10">
    <property type="entry name" value="Ribonuclease Inhibitor"/>
    <property type="match status" value="1"/>
</dbReference>
<keyword evidence="1" id="KW-0611">Plant defense</keyword>
<evidence type="ECO:0000313" key="2">
    <source>
        <dbReference type="EMBL" id="KAJ8442128.1"/>
    </source>
</evidence>